<gene>
    <name evidence="6" type="ORF">B0H16DRAFT_1732548</name>
    <name evidence="5" type="ORF">B0H16DRAFT_1737686</name>
</gene>
<comment type="similarity">
    <text evidence="2">Belongs to the ustYa family.</text>
</comment>
<organism evidence="6 7">
    <name type="scientific">Mycena metata</name>
    <dbReference type="NCBI Taxonomy" id="1033252"/>
    <lineage>
        <taxon>Eukaryota</taxon>
        <taxon>Fungi</taxon>
        <taxon>Dikarya</taxon>
        <taxon>Basidiomycota</taxon>
        <taxon>Agaricomycotina</taxon>
        <taxon>Agaricomycetes</taxon>
        <taxon>Agaricomycetidae</taxon>
        <taxon>Agaricales</taxon>
        <taxon>Marasmiineae</taxon>
        <taxon>Mycenaceae</taxon>
        <taxon>Mycena</taxon>
    </lineage>
</organism>
<keyword evidence="7" id="KW-1185">Reference proteome</keyword>
<name>A0AAD7I1M1_9AGAR</name>
<dbReference type="EMBL" id="JARKIB010000141">
    <property type="protein sequence ID" value="KAJ7733036.1"/>
    <property type="molecule type" value="Genomic_DNA"/>
</dbReference>
<accession>A0AAD7I1M1</accession>
<evidence type="ECO:0000256" key="3">
    <source>
        <dbReference type="SAM" id="MobiDB-lite"/>
    </source>
</evidence>
<evidence type="ECO:0000313" key="7">
    <source>
        <dbReference type="Proteomes" id="UP001215598"/>
    </source>
</evidence>
<dbReference type="PANTHER" id="PTHR33365:SF4">
    <property type="entry name" value="CYCLOCHLOROTINE BIOSYNTHESIS PROTEIN O"/>
    <property type="match status" value="1"/>
</dbReference>
<dbReference type="Proteomes" id="UP001215598">
    <property type="component" value="Unassembled WGS sequence"/>
</dbReference>
<comment type="pathway">
    <text evidence="1">Mycotoxin biosynthesis.</text>
</comment>
<evidence type="ECO:0000256" key="4">
    <source>
        <dbReference type="SAM" id="Phobius"/>
    </source>
</evidence>
<sequence>MPRHPYSSLPDSESPAKRNSVDTCSPNALQRPHHIFLILSLVLNIVLLVVPITGHFREKRPVEIYSPAQSAVEYQVVKFTRGVEDDIPIYEQPPSPEVDEAWRQLYAFSETSVSRSEASQMANRTWPILGAPNHYLVALDVFHQLHCLDMVRQRLHPGHDYTRLPMGHIRHCIGAIRQALMCAADISPVVWQWSKVMQIADQRDDILHVCRDYGKIQAWAKNHHAGAFPDVTVYIDDPLNFVSEGTS</sequence>
<protein>
    <recommendedName>
        <fullName evidence="8">Tat pathway signal sequence</fullName>
    </recommendedName>
</protein>
<proteinExistence type="inferred from homology"/>
<dbReference type="Pfam" id="PF11807">
    <property type="entry name" value="UstYa"/>
    <property type="match status" value="1"/>
</dbReference>
<evidence type="ECO:0000256" key="1">
    <source>
        <dbReference type="ARBA" id="ARBA00004685"/>
    </source>
</evidence>
<dbReference type="GO" id="GO:0043386">
    <property type="term" value="P:mycotoxin biosynthetic process"/>
    <property type="evidence" value="ECO:0007669"/>
    <property type="project" value="InterPro"/>
</dbReference>
<evidence type="ECO:0000256" key="2">
    <source>
        <dbReference type="ARBA" id="ARBA00035112"/>
    </source>
</evidence>
<dbReference type="AlphaFoldDB" id="A0AAD7I1M1"/>
<keyword evidence="4" id="KW-0472">Membrane</keyword>
<feature type="region of interest" description="Disordered" evidence="3">
    <location>
        <begin position="1"/>
        <end position="24"/>
    </location>
</feature>
<comment type="caution">
    <text evidence="6">The sequence shown here is derived from an EMBL/GenBank/DDBJ whole genome shotgun (WGS) entry which is preliminary data.</text>
</comment>
<dbReference type="PANTHER" id="PTHR33365">
    <property type="entry name" value="YALI0B05434P"/>
    <property type="match status" value="1"/>
</dbReference>
<keyword evidence="4" id="KW-1133">Transmembrane helix</keyword>
<dbReference type="InterPro" id="IPR021765">
    <property type="entry name" value="UstYa-like"/>
</dbReference>
<keyword evidence="4" id="KW-0812">Transmembrane</keyword>
<evidence type="ECO:0000313" key="5">
    <source>
        <dbReference type="EMBL" id="KAJ7722635.1"/>
    </source>
</evidence>
<feature type="transmembrane region" description="Helical" evidence="4">
    <location>
        <begin position="35"/>
        <end position="56"/>
    </location>
</feature>
<reference evidence="6" key="1">
    <citation type="submission" date="2023-03" db="EMBL/GenBank/DDBJ databases">
        <title>Massive genome expansion in bonnet fungi (Mycena s.s.) driven by repeated elements and novel gene families across ecological guilds.</title>
        <authorList>
            <consortium name="Lawrence Berkeley National Laboratory"/>
            <person name="Harder C.B."/>
            <person name="Miyauchi S."/>
            <person name="Viragh M."/>
            <person name="Kuo A."/>
            <person name="Thoen E."/>
            <person name="Andreopoulos B."/>
            <person name="Lu D."/>
            <person name="Skrede I."/>
            <person name="Drula E."/>
            <person name="Henrissat B."/>
            <person name="Morin E."/>
            <person name="Kohler A."/>
            <person name="Barry K."/>
            <person name="LaButti K."/>
            <person name="Morin E."/>
            <person name="Salamov A."/>
            <person name="Lipzen A."/>
            <person name="Mereny Z."/>
            <person name="Hegedus B."/>
            <person name="Baldrian P."/>
            <person name="Stursova M."/>
            <person name="Weitz H."/>
            <person name="Taylor A."/>
            <person name="Grigoriev I.V."/>
            <person name="Nagy L.G."/>
            <person name="Martin F."/>
            <person name="Kauserud H."/>
        </authorList>
    </citation>
    <scope>NUCLEOTIDE SEQUENCE</scope>
    <source>
        <strain evidence="6">CBHHK182m</strain>
    </source>
</reference>
<dbReference type="EMBL" id="JARKIB010000218">
    <property type="protein sequence ID" value="KAJ7722635.1"/>
    <property type="molecule type" value="Genomic_DNA"/>
</dbReference>
<evidence type="ECO:0008006" key="8">
    <source>
        <dbReference type="Google" id="ProtNLM"/>
    </source>
</evidence>
<evidence type="ECO:0000313" key="6">
    <source>
        <dbReference type="EMBL" id="KAJ7733036.1"/>
    </source>
</evidence>